<dbReference type="AlphaFoldDB" id="A0A163Q2F2"/>
<dbReference type="GO" id="GO:0008800">
    <property type="term" value="F:beta-lactamase activity"/>
    <property type="evidence" value="ECO:0007669"/>
    <property type="project" value="InterPro"/>
</dbReference>
<dbReference type="Proteomes" id="UP000076447">
    <property type="component" value="Unassembled WGS sequence"/>
</dbReference>
<evidence type="ECO:0000313" key="2">
    <source>
        <dbReference type="EMBL" id="KZM33739.1"/>
    </source>
</evidence>
<dbReference type="InterPro" id="IPR012338">
    <property type="entry name" value="Beta-lactam/transpept-like"/>
</dbReference>
<dbReference type="GO" id="GO:0046677">
    <property type="term" value="P:response to antibiotic"/>
    <property type="evidence" value="ECO:0007669"/>
    <property type="project" value="InterPro"/>
</dbReference>
<dbReference type="EMBL" id="LRIE01000084">
    <property type="protein sequence ID" value="KZM33739.1"/>
    <property type="molecule type" value="Genomic_DNA"/>
</dbReference>
<dbReference type="InterPro" id="IPR000871">
    <property type="entry name" value="Beta-lactam_class-A"/>
</dbReference>
<gene>
    <name evidence="2" type="primary">blaB</name>
    <name evidence="2" type="ORF">OJAG_35780</name>
</gene>
<comment type="caution">
    <text evidence="2">The sequence shown here is derived from an EMBL/GenBank/DDBJ whole genome shotgun (WGS) entry which is preliminary data.</text>
</comment>
<dbReference type="PANTHER" id="PTHR35333">
    <property type="entry name" value="BETA-LACTAMASE"/>
    <property type="match status" value="1"/>
</dbReference>
<reference evidence="2 3" key="1">
    <citation type="submission" date="2016-01" db="EMBL/GenBank/DDBJ databases">
        <title>Genome sequence of Oerskovia enterophila VJag, an agar and cellulose degrading bacterium.</title>
        <authorList>
            <person name="Poehlein A."/>
            <person name="Jag V."/>
            <person name="Bengelsdorf F."/>
            <person name="Duerre P."/>
            <person name="Daniel R."/>
        </authorList>
    </citation>
    <scope>NUCLEOTIDE SEQUENCE [LARGE SCALE GENOMIC DNA]</scope>
    <source>
        <strain evidence="2 3">VJag</strain>
    </source>
</reference>
<dbReference type="PANTHER" id="PTHR35333:SF3">
    <property type="entry name" value="BETA-LACTAMASE-TYPE TRANSPEPTIDASE FOLD CONTAINING PROTEIN"/>
    <property type="match status" value="1"/>
</dbReference>
<feature type="domain" description="Beta-lactamase class A catalytic" evidence="1">
    <location>
        <begin position="22"/>
        <end position="268"/>
    </location>
</feature>
<protein>
    <submittedName>
        <fullName evidence="2">Beta-lactamase regulatory protein BlaB</fullName>
    </submittedName>
</protein>
<dbReference type="STRING" id="43678.OJAG_35780"/>
<accession>A0A163Q2F2</accession>
<dbReference type="PATRIC" id="fig|43678.3.peg.3742"/>
<dbReference type="GO" id="GO:0030655">
    <property type="term" value="P:beta-lactam antibiotic catabolic process"/>
    <property type="evidence" value="ECO:0007669"/>
    <property type="project" value="InterPro"/>
</dbReference>
<dbReference type="OrthoDB" id="33989at2"/>
<evidence type="ECO:0000313" key="3">
    <source>
        <dbReference type="Proteomes" id="UP000076447"/>
    </source>
</evidence>
<dbReference type="SUPFAM" id="SSF56601">
    <property type="entry name" value="beta-lactamase/transpeptidase-like"/>
    <property type="match status" value="1"/>
</dbReference>
<proteinExistence type="predicted"/>
<sequence>MGDGSVVGEAVRVLDAAGLRASVLVQDLGTGRELAIEPDVPYPLASVVKLPLLVAVLERAAAGTIDLSAVVTLGSSERTPGPTGLSQFAHSASVAVEDLLYLATCLSDDTAADALFALCPPGEVNATLRALGITDVTLRHPIHELHRTLASRLGPDELHLALSLAIRSTTEGRGHLVPQLDVTQANAGTARGLVRLLREVWTGQRLDRATVERTRALLTRNVLRNRLAPDLESDASTWSSKTGTFLHLRHEVGVLEHHDGSAFAIAVLSESTVPARIQPAAEQALGFAARALHDELRSRR</sequence>
<dbReference type="RefSeq" id="WP_157516480.1">
    <property type="nucleotide sequence ID" value="NZ_LRIE01000084.1"/>
</dbReference>
<evidence type="ECO:0000259" key="1">
    <source>
        <dbReference type="Pfam" id="PF13354"/>
    </source>
</evidence>
<name>A0A163Q2F2_9CELL</name>
<dbReference type="Pfam" id="PF13354">
    <property type="entry name" value="Beta-lactamase2"/>
    <property type="match status" value="1"/>
</dbReference>
<dbReference type="InterPro" id="IPR045155">
    <property type="entry name" value="Beta-lactam_cat"/>
</dbReference>
<organism evidence="2 3">
    <name type="scientific">Oerskovia enterophila</name>
    <dbReference type="NCBI Taxonomy" id="43678"/>
    <lineage>
        <taxon>Bacteria</taxon>
        <taxon>Bacillati</taxon>
        <taxon>Actinomycetota</taxon>
        <taxon>Actinomycetes</taxon>
        <taxon>Micrococcales</taxon>
        <taxon>Cellulomonadaceae</taxon>
        <taxon>Oerskovia</taxon>
    </lineage>
</organism>
<dbReference type="Gene3D" id="3.40.710.10">
    <property type="entry name" value="DD-peptidase/beta-lactamase superfamily"/>
    <property type="match status" value="1"/>
</dbReference>